<dbReference type="InterPro" id="IPR011435">
    <property type="entry name" value="UmpAB"/>
</dbReference>
<accession>A0AB36TI51</accession>
<dbReference type="Pfam" id="PF07556">
    <property type="entry name" value="DUF1538"/>
    <property type="match status" value="2"/>
</dbReference>
<proteinExistence type="predicted"/>
<dbReference type="Proteomes" id="UP000223596">
    <property type="component" value="Unassembled WGS sequence"/>
</dbReference>
<feature type="region of interest" description="Disordered" evidence="1">
    <location>
        <begin position="579"/>
        <end position="620"/>
    </location>
</feature>
<feature type="transmembrane region" description="Helical" evidence="2">
    <location>
        <begin position="477"/>
        <end position="501"/>
    </location>
</feature>
<evidence type="ECO:0000313" key="4">
    <source>
        <dbReference type="Proteomes" id="UP000223596"/>
    </source>
</evidence>
<comment type="caution">
    <text evidence="3">The sequence shown here is derived from an EMBL/GenBank/DDBJ whole genome shotgun (WGS) entry which is preliminary data.</text>
</comment>
<keyword evidence="2" id="KW-0472">Membrane</keyword>
<reference evidence="3 4" key="1">
    <citation type="submission" date="2017-09" db="EMBL/GenBank/DDBJ databases">
        <title>Evaluation of Pacific Biosciences Sequencing Technology to Finishing C. thermocellum Genome Sequences.</title>
        <authorList>
            <person name="Brown S."/>
        </authorList>
    </citation>
    <scope>NUCLEOTIDE SEQUENCE [LARGE SCALE GENOMIC DNA]</scope>
    <source>
        <strain evidence="3 4">AD2</strain>
    </source>
</reference>
<feature type="transmembrane region" description="Helical" evidence="2">
    <location>
        <begin position="409"/>
        <end position="432"/>
    </location>
</feature>
<feature type="transmembrane region" description="Helical" evidence="2">
    <location>
        <begin position="20"/>
        <end position="41"/>
    </location>
</feature>
<feature type="transmembrane region" description="Helical" evidence="2">
    <location>
        <begin position="301"/>
        <end position="324"/>
    </location>
</feature>
<keyword evidence="2" id="KW-0812">Transmembrane</keyword>
<evidence type="ECO:0000313" key="3">
    <source>
        <dbReference type="EMBL" id="PFH03508.1"/>
    </source>
</evidence>
<dbReference type="AlphaFoldDB" id="A0AB36TI51"/>
<feature type="transmembrane region" description="Helical" evidence="2">
    <location>
        <begin position="344"/>
        <end position="364"/>
    </location>
</feature>
<feature type="transmembrane region" description="Helical" evidence="2">
    <location>
        <begin position="384"/>
        <end position="403"/>
    </location>
</feature>
<feature type="transmembrane region" description="Helical" evidence="2">
    <location>
        <begin position="444"/>
        <end position="465"/>
    </location>
</feature>
<evidence type="ECO:0000256" key="1">
    <source>
        <dbReference type="SAM" id="MobiDB-lite"/>
    </source>
</evidence>
<name>A0AB36TI51_ACETH</name>
<feature type="transmembrane region" description="Helical" evidence="2">
    <location>
        <begin position="153"/>
        <end position="171"/>
    </location>
</feature>
<keyword evidence="2" id="KW-1133">Transmembrane helix</keyword>
<sequence>MKKLNLKSKLAIFATTLKEVFISSLPLAAIMIIVCGFIAPLDSGAEYVKLFVGYASVVFGQALFLDGLNISILPIGKLVGGSLIKLKKSIFVIFFGLLFGVLATVAEPALTVLAKQTNMIMPIINETVFIWIMGFGIGVMVAFSLFRIMKDLNIKVVFAILYVITFLLIIFVPDEFVALAFDGSGATTGDISVPFILALGMGVSTTMSRHKSNDDSFGIIGLASVGPIISLAIYGIVLKFLYNGVFPPEQVYSPETVGTVGEIIVNNLWGVTLALLPVIIVFLPFQFLLIKQPKKEFVKILLGTVVVFIGLLIFLAGIDYGFAFAGKYIGEVFLDPSRPEWFKWLLLIVAFILGAAITLSEPAVTVLGEQLEEMTNGHIAKMTIRMTLAIGIGFAALLGMLKILTEINILWFLIPLYAVALIMMIFAPKLFVGLAFDSGGVSGGALTSAFLTPLTLGVAQAVAATSPSGGQPILVNGFGIIAFISVTPLIAVQFLGIVYNINIKKAEKALKDAEMNDIKELASLAGIVEEVAAEKSATQESIAEKAAVQESIVEKGGIEKSVVDEESITEKSIVKENIDEDDIAAKMDEQRQNEQHHEDNIVKDMKDGHEELKAGKNSAE</sequence>
<feature type="transmembrane region" description="Helical" evidence="2">
    <location>
        <begin position="219"/>
        <end position="242"/>
    </location>
</feature>
<gene>
    <name evidence="3" type="ORF">M972_112319</name>
</gene>
<feature type="transmembrane region" description="Helical" evidence="2">
    <location>
        <begin position="268"/>
        <end position="289"/>
    </location>
</feature>
<dbReference type="RefSeq" id="WP_003511913.1">
    <property type="nucleotide sequence ID" value="NZ_CP013828.1"/>
</dbReference>
<feature type="transmembrane region" description="Helical" evidence="2">
    <location>
        <begin position="89"/>
        <end position="108"/>
    </location>
</feature>
<feature type="transmembrane region" description="Helical" evidence="2">
    <location>
        <begin position="128"/>
        <end position="146"/>
    </location>
</feature>
<feature type="transmembrane region" description="Helical" evidence="2">
    <location>
        <begin position="191"/>
        <end position="207"/>
    </location>
</feature>
<organism evidence="3 4">
    <name type="scientific">Acetivibrio thermocellus AD2</name>
    <dbReference type="NCBI Taxonomy" id="1138384"/>
    <lineage>
        <taxon>Bacteria</taxon>
        <taxon>Bacillati</taxon>
        <taxon>Bacillota</taxon>
        <taxon>Clostridia</taxon>
        <taxon>Eubacteriales</taxon>
        <taxon>Oscillospiraceae</taxon>
        <taxon>Acetivibrio</taxon>
    </lineage>
</organism>
<evidence type="ECO:0000256" key="2">
    <source>
        <dbReference type="SAM" id="Phobius"/>
    </source>
</evidence>
<protein>
    <submittedName>
        <fullName evidence="3">Uncharacterized protein DUF1538</fullName>
    </submittedName>
</protein>
<dbReference type="EMBL" id="PDBW01000001">
    <property type="protein sequence ID" value="PFH03508.1"/>
    <property type="molecule type" value="Genomic_DNA"/>
</dbReference>